<evidence type="ECO:0000313" key="2">
    <source>
        <dbReference type="Proteomes" id="UP001230649"/>
    </source>
</evidence>
<comment type="caution">
    <text evidence="1">The sequence shown here is derived from an EMBL/GenBank/DDBJ whole genome shotgun (WGS) entry which is preliminary data.</text>
</comment>
<proteinExistence type="predicted"/>
<evidence type="ECO:0000313" key="1">
    <source>
        <dbReference type="EMBL" id="KAJ9117156.1"/>
    </source>
</evidence>
<protein>
    <submittedName>
        <fullName evidence="1">Uncharacterized protein</fullName>
    </submittedName>
</protein>
<dbReference type="EMBL" id="JASBWS010000002">
    <property type="protein sequence ID" value="KAJ9117156.1"/>
    <property type="molecule type" value="Genomic_DNA"/>
</dbReference>
<dbReference type="Proteomes" id="UP001230649">
    <property type="component" value="Unassembled WGS sequence"/>
</dbReference>
<reference evidence="1" key="1">
    <citation type="submission" date="2023-04" db="EMBL/GenBank/DDBJ databases">
        <title>Draft Genome sequencing of Naganishia species isolated from polar environments using Oxford Nanopore Technology.</title>
        <authorList>
            <person name="Leo P."/>
            <person name="Venkateswaran K."/>
        </authorList>
    </citation>
    <scope>NUCLEOTIDE SEQUENCE</scope>
    <source>
        <strain evidence="1">MNA-CCFEE 5262</strain>
    </source>
</reference>
<gene>
    <name evidence="1" type="ORF">QFC20_000299</name>
</gene>
<name>A0ACC2X0H1_9TREE</name>
<accession>A0ACC2X0H1</accession>
<organism evidence="1 2">
    <name type="scientific">Naganishia adeliensis</name>
    <dbReference type="NCBI Taxonomy" id="92952"/>
    <lineage>
        <taxon>Eukaryota</taxon>
        <taxon>Fungi</taxon>
        <taxon>Dikarya</taxon>
        <taxon>Basidiomycota</taxon>
        <taxon>Agaricomycotina</taxon>
        <taxon>Tremellomycetes</taxon>
        <taxon>Filobasidiales</taxon>
        <taxon>Filobasidiaceae</taxon>
        <taxon>Naganishia</taxon>
    </lineage>
</organism>
<sequence>MSSDPPDNKSCSLVGPVALVVQALMAVLVIASLLVKRQYEGNQRNGLRRRKWKVWMYDVGKQLIGQSLIHASNLLISDQVAHEGGNNPCVLVLYLALKGLTKACTLIWGTDGFLSGVYGHPPRIRFWLQQLGIYLAALLIMKLFVLALFAVALDSVLLPLAGWILNWMQEWTQVVFVMAVFPLFMNIIQFCLIDSLIKGHEASEQDGYAYTPAPSQPKDLERASPASDNEDTPSPEPPRQSRFRGTARGPLSGEPTDASERGRGRSRDSSRASSRIRGTSRTRRTASRPLTPPIDQHSPLLAAQQDRFRGGLARPPFVARSGGGHAQDEVVGRWVRFDGEYDAESGSAGVEAFG</sequence>
<keyword evidence="2" id="KW-1185">Reference proteome</keyword>